<keyword evidence="3" id="KW-0862">Zinc</keyword>
<dbReference type="PROSITE" id="PS00028">
    <property type="entry name" value="ZINC_FINGER_C2H2_1"/>
    <property type="match status" value="2"/>
</dbReference>
<dbReference type="GO" id="GO:0000978">
    <property type="term" value="F:RNA polymerase II cis-regulatory region sequence-specific DNA binding"/>
    <property type="evidence" value="ECO:0007669"/>
    <property type="project" value="TreeGrafter"/>
</dbReference>
<evidence type="ECO:0000256" key="2">
    <source>
        <dbReference type="ARBA" id="ARBA00022771"/>
    </source>
</evidence>
<evidence type="ECO:0000256" key="5">
    <source>
        <dbReference type="SAM" id="MobiDB-lite"/>
    </source>
</evidence>
<gene>
    <name evidence="7" type="ORF">DdX_04262</name>
</gene>
<keyword evidence="8" id="KW-1185">Reference proteome</keyword>
<comment type="caution">
    <text evidence="7">The sequence shown here is derived from an EMBL/GenBank/DDBJ whole genome shotgun (WGS) entry which is preliminary data.</text>
</comment>
<dbReference type="InterPro" id="IPR036236">
    <property type="entry name" value="Znf_C2H2_sf"/>
</dbReference>
<dbReference type="PANTHER" id="PTHR23235">
    <property type="entry name" value="KRUEPPEL-LIKE TRANSCRIPTION FACTOR"/>
    <property type="match status" value="1"/>
</dbReference>
<keyword evidence="2 4" id="KW-0863">Zinc-finger</keyword>
<dbReference type="SUPFAM" id="SSF57667">
    <property type="entry name" value="beta-beta-alpha zinc fingers"/>
    <property type="match status" value="1"/>
</dbReference>
<dbReference type="Gene3D" id="3.30.160.60">
    <property type="entry name" value="Classic Zinc Finger"/>
    <property type="match status" value="3"/>
</dbReference>
<evidence type="ECO:0000256" key="3">
    <source>
        <dbReference type="ARBA" id="ARBA00022833"/>
    </source>
</evidence>
<dbReference type="AlphaFoldDB" id="A0AAD4RAZ6"/>
<dbReference type="PANTHER" id="PTHR23235:SF156">
    <property type="entry name" value="KRUPPEL-LIKE FACTOR 18"/>
    <property type="match status" value="1"/>
</dbReference>
<proteinExistence type="predicted"/>
<dbReference type="Pfam" id="PF00096">
    <property type="entry name" value="zf-C2H2"/>
    <property type="match status" value="2"/>
</dbReference>
<dbReference type="GO" id="GO:0008270">
    <property type="term" value="F:zinc ion binding"/>
    <property type="evidence" value="ECO:0007669"/>
    <property type="project" value="UniProtKB-KW"/>
</dbReference>
<evidence type="ECO:0000256" key="1">
    <source>
        <dbReference type="ARBA" id="ARBA00022723"/>
    </source>
</evidence>
<feature type="region of interest" description="Disordered" evidence="5">
    <location>
        <begin position="221"/>
        <end position="279"/>
    </location>
</feature>
<sequence length="467" mass="50525">MMPSTSTSAVPNSESNEIRNDLLEFQNLEYVLGGCAPPSAGTFLALDRCFGAAASGSFQPLETPVLNLFASTPGIGPVNNAAAAIVAAAANQHSHMHPTAAQLMSASSAAAIHQHLANLAAVSGYGLNSAAVTGYPGPPPGIPGSVPNSMSHIQSYIDQSNQLLGAHLQHSHQMHQNHAFAPVTTQGPTMAQLMPYHQPPPAPMPTVLRAPPILLEAPPMPVRKAPQLDSPGSNNPEEQHNAPQNGAPPQKNFKPDNVVPLPATTTHNPQSHLNAQSHPAAGIRRSLELHYPNSEGEMRHIPLSKAASTANCCATQASSSNLELLGDAFNSQTGAEMFRDRIQKNAVKIQEDHQNPELKSMAPGRRRRLPKGVHMHKCAYPGCEKAYSKSSHLKAHARTHSGEKPFCCDWQDCGWRFARSDELTRHYRRHTGYRPFQCSYCSIETRFARSDHLKSHIKNRHAGMPFV</sequence>
<dbReference type="FunFam" id="3.30.160.60:FF:000007">
    <property type="entry name" value="Basic krueppel-like factor 3"/>
    <property type="match status" value="1"/>
</dbReference>
<feature type="domain" description="C2H2-type" evidence="6">
    <location>
        <begin position="376"/>
        <end position="405"/>
    </location>
</feature>
<reference evidence="7" key="1">
    <citation type="submission" date="2022-01" db="EMBL/GenBank/DDBJ databases">
        <title>Genome Sequence Resource for Two Populations of Ditylenchus destructor, the Migratory Endoparasitic Phytonematode.</title>
        <authorList>
            <person name="Zhang H."/>
            <person name="Lin R."/>
            <person name="Xie B."/>
        </authorList>
    </citation>
    <scope>NUCLEOTIDE SEQUENCE</scope>
    <source>
        <strain evidence="7">BazhouSP</strain>
    </source>
</reference>
<evidence type="ECO:0000313" key="7">
    <source>
        <dbReference type="EMBL" id="KAI1721972.1"/>
    </source>
</evidence>
<protein>
    <submittedName>
        <fullName evidence="7">Krueppel-like factor 1</fullName>
    </submittedName>
</protein>
<evidence type="ECO:0000256" key="4">
    <source>
        <dbReference type="PROSITE-ProRule" id="PRU00042"/>
    </source>
</evidence>
<dbReference type="PROSITE" id="PS50157">
    <property type="entry name" value="ZINC_FINGER_C2H2_2"/>
    <property type="match status" value="2"/>
</dbReference>
<name>A0AAD4RAZ6_9BILA</name>
<feature type="compositionally biased region" description="Polar residues" evidence="5">
    <location>
        <begin position="230"/>
        <end position="244"/>
    </location>
</feature>
<dbReference type="Proteomes" id="UP001201812">
    <property type="component" value="Unassembled WGS sequence"/>
</dbReference>
<dbReference type="GO" id="GO:0000981">
    <property type="term" value="F:DNA-binding transcription factor activity, RNA polymerase II-specific"/>
    <property type="evidence" value="ECO:0007669"/>
    <property type="project" value="TreeGrafter"/>
</dbReference>
<feature type="compositionally biased region" description="Polar residues" evidence="5">
    <location>
        <begin position="263"/>
        <end position="277"/>
    </location>
</feature>
<dbReference type="InterPro" id="IPR013087">
    <property type="entry name" value="Znf_C2H2_type"/>
</dbReference>
<dbReference type="EMBL" id="JAKKPZ010000004">
    <property type="protein sequence ID" value="KAI1721972.1"/>
    <property type="molecule type" value="Genomic_DNA"/>
</dbReference>
<accession>A0AAD4RAZ6</accession>
<feature type="domain" description="C2H2-type" evidence="6">
    <location>
        <begin position="406"/>
        <end position="435"/>
    </location>
</feature>
<dbReference type="SMART" id="SM00355">
    <property type="entry name" value="ZnF_C2H2"/>
    <property type="match status" value="3"/>
</dbReference>
<organism evidence="7 8">
    <name type="scientific">Ditylenchus destructor</name>
    <dbReference type="NCBI Taxonomy" id="166010"/>
    <lineage>
        <taxon>Eukaryota</taxon>
        <taxon>Metazoa</taxon>
        <taxon>Ecdysozoa</taxon>
        <taxon>Nematoda</taxon>
        <taxon>Chromadorea</taxon>
        <taxon>Rhabditida</taxon>
        <taxon>Tylenchina</taxon>
        <taxon>Tylenchomorpha</taxon>
        <taxon>Sphaerularioidea</taxon>
        <taxon>Anguinidae</taxon>
        <taxon>Anguininae</taxon>
        <taxon>Ditylenchus</taxon>
    </lineage>
</organism>
<keyword evidence="1" id="KW-0479">Metal-binding</keyword>
<evidence type="ECO:0000259" key="6">
    <source>
        <dbReference type="PROSITE" id="PS50157"/>
    </source>
</evidence>
<evidence type="ECO:0000313" key="8">
    <source>
        <dbReference type="Proteomes" id="UP001201812"/>
    </source>
</evidence>